<dbReference type="Gene3D" id="2.120.10.30">
    <property type="entry name" value="TolB, C-terminal domain"/>
    <property type="match status" value="1"/>
</dbReference>
<dbReference type="OrthoDB" id="100212at2"/>
<protein>
    <submittedName>
        <fullName evidence="2">Atxe2 family lasso peptide isopeptidase</fullName>
    </submittedName>
</protein>
<comment type="caution">
    <text evidence="2">The sequence shown here is derived from an EMBL/GenBank/DDBJ whole genome shotgun (WGS) entry which is preliminary data.</text>
</comment>
<dbReference type="InterPro" id="IPR001375">
    <property type="entry name" value="Peptidase_S9_cat"/>
</dbReference>
<dbReference type="NCBIfam" id="NF033523">
    <property type="entry name" value="lasso_peptidase"/>
    <property type="match status" value="1"/>
</dbReference>
<dbReference type="SUPFAM" id="SSF82171">
    <property type="entry name" value="DPP6 N-terminal domain-like"/>
    <property type="match status" value="1"/>
</dbReference>
<dbReference type="SUPFAM" id="SSF53474">
    <property type="entry name" value="alpha/beta-Hydrolases"/>
    <property type="match status" value="1"/>
</dbReference>
<organism evidence="2 3">
    <name type="scientific">Sphingorhabdus profundilacus</name>
    <dbReference type="NCBI Taxonomy" id="2509718"/>
    <lineage>
        <taxon>Bacteria</taxon>
        <taxon>Pseudomonadati</taxon>
        <taxon>Pseudomonadota</taxon>
        <taxon>Alphaproteobacteria</taxon>
        <taxon>Sphingomonadales</taxon>
        <taxon>Sphingomonadaceae</taxon>
        <taxon>Sphingorhabdus</taxon>
    </lineage>
</organism>
<accession>A0A6I4M1M2</accession>
<sequence length="713" mass="78647">MILLVAALVARTIVPTADIPTTLADPCAIFDRPEIRASAPRLITVSDLVGLADIGRSDPHETPSPFGISPDGKDIAFVVRRANAKENRYCQKLMVMPVDAANEPRELDRGGVLIRNDFELRKFVSVMAGSAKVITPRWSPDGRRIGFLKQEGKTSQVWLVDSAGEIPASRATGMPDNVDDFAWTESGEALVVATRPGIRVQAEAIAKEARSGFLFDERFAPDKADYPIPIEPVSYEYNTVALETGTIRQSTLSEIARLRPERPEGVPQNARGFAKGSDGAVAWRQPLRPLELLSPTGLTVQQADGRILRCEERCSGTKQIWWSVDGSSVYAIQKTGWGGSQTALLRWKRGATAPRRIMVTDDALVGCELAGKELICAREGALRPRRLVAIDPDTGRERLIHDPNPAFGRIILGKTQRFKFRNSYGVESYADLLRPPLHTKGAIHPLVVVQYHSQGFLRGSTGNEFPVQLLAAKGFAVLSFARPDFVPAAMAGESELQLGKANRAEWIDRRNVHSSLVMAVEHAVNTGIVDSSRIGITGFSDGTATTQWALINSSLFKVAALGTCCEDMSAFPLAAGPTFTQYGRDIGYRFFEPGAEDHWRPLSLVLNVDRINVPILIQSPDSEYEGGLDVVELYKHRGKAIELYVLEGEPHVKYQPAHRQATYERYTEWFQFWLMRQISCDPAKAGQYARWMAMKDAPKAVELRCENAASILP</sequence>
<gene>
    <name evidence="2" type="ORF">EUU23_10660</name>
</gene>
<keyword evidence="3" id="KW-1185">Reference proteome</keyword>
<dbReference type="Pfam" id="PF07676">
    <property type="entry name" value="PD40"/>
    <property type="match status" value="1"/>
</dbReference>
<evidence type="ECO:0000313" key="3">
    <source>
        <dbReference type="Proteomes" id="UP000471147"/>
    </source>
</evidence>
<proteinExistence type="predicted"/>
<dbReference type="InterPro" id="IPR053536">
    <property type="entry name" value="Lasso_peptide_isopeptidase"/>
</dbReference>
<dbReference type="AlphaFoldDB" id="A0A6I4M1M2"/>
<evidence type="ECO:0000259" key="1">
    <source>
        <dbReference type="Pfam" id="PF00326"/>
    </source>
</evidence>
<dbReference type="Gene3D" id="3.40.50.1820">
    <property type="entry name" value="alpha/beta hydrolase"/>
    <property type="match status" value="1"/>
</dbReference>
<dbReference type="InterPro" id="IPR011659">
    <property type="entry name" value="WD40"/>
</dbReference>
<dbReference type="InterPro" id="IPR011042">
    <property type="entry name" value="6-blade_b-propeller_TolB-like"/>
</dbReference>
<name>A0A6I4M1M2_9SPHN</name>
<dbReference type="EMBL" id="SDWJ01000002">
    <property type="protein sequence ID" value="MVZ98154.1"/>
    <property type="molecule type" value="Genomic_DNA"/>
</dbReference>
<reference evidence="2 3" key="1">
    <citation type="submission" date="2019-01" db="EMBL/GenBank/DDBJ databases">
        <title>Sphingorhabdus lacus sp.nov., isolated from an oligotrophic freshwater lake.</title>
        <authorList>
            <person name="Park M."/>
        </authorList>
    </citation>
    <scope>NUCLEOTIDE SEQUENCE [LARGE SCALE GENOMIC DNA]</scope>
    <source>
        <strain evidence="2 3">IMCC26285</strain>
    </source>
</reference>
<dbReference type="InterPro" id="IPR029058">
    <property type="entry name" value="AB_hydrolase_fold"/>
</dbReference>
<evidence type="ECO:0000313" key="2">
    <source>
        <dbReference type="EMBL" id="MVZ98154.1"/>
    </source>
</evidence>
<dbReference type="Proteomes" id="UP000471147">
    <property type="component" value="Unassembled WGS sequence"/>
</dbReference>
<dbReference type="GO" id="GO:0006508">
    <property type="term" value="P:proteolysis"/>
    <property type="evidence" value="ECO:0007669"/>
    <property type="project" value="InterPro"/>
</dbReference>
<feature type="domain" description="Peptidase S9 prolyl oligopeptidase catalytic" evidence="1">
    <location>
        <begin position="516"/>
        <end position="674"/>
    </location>
</feature>
<dbReference type="Pfam" id="PF00326">
    <property type="entry name" value="Peptidase_S9"/>
    <property type="match status" value="1"/>
</dbReference>
<dbReference type="GO" id="GO:0008236">
    <property type="term" value="F:serine-type peptidase activity"/>
    <property type="evidence" value="ECO:0007669"/>
    <property type="project" value="InterPro"/>
</dbReference>
<dbReference type="RefSeq" id="WP_160354104.1">
    <property type="nucleotide sequence ID" value="NZ_SDWJ01000002.1"/>
</dbReference>